<name>A0ABT8F495_9BACT</name>
<dbReference type="EMBL" id="JAUHJS010000003">
    <property type="protein sequence ID" value="MDN4165041.1"/>
    <property type="molecule type" value="Genomic_DNA"/>
</dbReference>
<sequence>MKDYSTINEVLSSTQGIRSMLATLIVLVCINIILELIKFGTSIYISKKDKENKRQLLIEEKRIKVLEALFKMLDSLTLYERTEMEKMLNDLKEISLYITQNKLYIPTKMNSISNELLDYFKNVLTDYRQKSIERETELFQKFCNEFNK</sequence>
<dbReference type="Proteomes" id="UP001168552">
    <property type="component" value="Unassembled WGS sequence"/>
</dbReference>
<evidence type="ECO:0000313" key="2">
    <source>
        <dbReference type="EMBL" id="MDN4165041.1"/>
    </source>
</evidence>
<evidence type="ECO:0000313" key="3">
    <source>
        <dbReference type="Proteomes" id="UP001168552"/>
    </source>
</evidence>
<organism evidence="2 3">
    <name type="scientific">Shiella aurantiaca</name>
    <dbReference type="NCBI Taxonomy" id="3058365"/>
    <lineage>
        <taxon>Bacteria</taxon>
        <taxon>Pseudomonadati</taxon>
        <taxon>Bacteroidota</taxon>
        <taxon>Cytophagia</taxon>
        <taxon>Cytophagales</taxon>
        <taxon>Shiellaceae</taxon>
        <taxon>Shiella</taxon>
    </lineage>
</organism>
<feature type="transmembrane region" description="Helical" evidence="1">
    <location>
        <begin position="20"/>
        <end position="45"/>
    </location>
</feature>
<keyword evidence="1" id="KW-1133">Transmembrane helix</keyword>
<keyword evidence="1" id="KW-0472">Membrane</keyword>
<reference evidence="2" key="1">
    <citation type="submission" date="2023-06" db="EMBL/GenBank/DDBJ databases">
        <title>Cytophagales bacterium Strain LB-30, isolated from soil.</title>
        <authorList>
            <person name="Liu B."/>
        </authorList>
    </citation>
    <scope>NUCLEOTIDE SEQUENCE</scope>
    <source>
        <strain evidence="2">LB-30</strain>
    </source>
</reference>
<proteinExistence type="predicted"/>
<dbReference type="RefSeq" id="WP_320003570.1">
    <property type="nucleotide sequence ID" value="NZ_JAUHJS010000003.1"/>
</dbReference>
<evidence type="ECO:0000256" key="1">
    <source>
        <dbReference type="SAM" id="Phobius"/>
    </source>
</evidence>
<keyword evidence="1" id="KW-0812">Transmembrane</keyword>
<keyword evidence="3" id="KW-1185">Reference proteome</keyword>
<comment type="caution">
    <text evidence="2">The sequence shown here is derived from an EMBL/GenBank/DDBJ whole genome shotgun (WGS) entry which is preliminary data.</text>
</comment>
<protein>
    <submittedName>
        <fullName evidence="2">Uncharacterized protein</fullName>
    </submittedName>
</protein>
<accession>A0ABT8F495</accession>
<gene>
    <name evidence="2" type="ORF">QWY31_05975</name>
</gene>